<dbReference type="PANTHER" id="PTHR11119">
    <property type="entry name" value="XANTHINE-URACIL / VITAMIN C PERMEASE FAMILY MEMBER"/>
    <property type="match status" value="1"/>
</dbReference>
<reference evidence="9 11" key="2">
    <citation type="submission" date="2020-06" db="EMBL/GenBank/DDBJ databases">
        <title>Draft genome of Bugula neritina, a colonial animal packing powerful symbionts and potential medicines.</title>
        <authorList>
            <person name="Rayko M."/>
        </authorList>
    </citation>
    <scope>NUCLEOTIDE SEQUENCE [LARGE SCALE GENOMIC DNA]</scope>
    <source>
        <strain evidence="9">Kwan_BN1</strain>
    </source>
</reference>
<feature type="transmembrane region" description="Helical" evidence="8">
    <location>
        <begin position="435"/>
        <end position="456"/>
    </location>
</feature>
<dbReference type="Proteomes" id="UP000593567">
    <property type="component" value="Unassembled WGS sequence"/>
</dbReference>
<evidence type="ECO:0000256" key="3">
    <source>
        <dbReference type="ARBA" id="ARBA00022448"/>
    </source>
</evidence>
<evidence type="ECO:0000313" key="10">
    <source>
        <dbReference type="EMBL" id="KAF6040412.1"/>
    </source>
</evidence>
<feature type="transmembrane region" description="Helical" evidence="8">
    <location>
        <begin position="462"/>
        <end position="483"/>
    </location>
</feature>
<feature type="compositionally biased region" description="Basic and acidic residues" evidence="7">
    <location>
        <begin position="615"/>
        <end position="627"/>
    </location>
</feature>
<evidence type="ECO:0000256" key="6">
    <source>
        <dbReference type="ARBA" id="ARBA00023136"/>
    </source>
</evidence>
<feature type="transmembrane region" description="Helical" evidence="8">
    <location>
        <begin position="528"/>
        <end position="548"/>
    </location>
</feature>
<keyword evidence="11" id="KW-1185">Reference proteome</keyword>
<evidence type="ECO:0000256" key="5">
    <source>
        <dbReference type="ARBA" id="ARBA00022989"/>
    </source>
</evidence>
<name>A0A7J7JAN6_BUGNE</name>
<evidence type="ECO:0000256" key="8">
    <source>
        <dbReference type="SAM" id="Phobius"/>
    </source>
</evidence>
<comment type="caution">
    <text evidence="9">The sequence shown here is derived from an EMBL/GenBank/DDBJ whole genome shotgun (WGS) entry which is preliminary data.</text>
</comment>
<feature type="compositionally biased region" description="Polar residues" evidence="7">
    <location>
        <begin position="1"/>
        <end position="11"/>
    </location>
</feature>
<feature type="compositionally biased region" description="Polar residues" evidence="7">
    <location>
        <begin position="628"/>
        <end position="637"/>
    </location>
</feature>
<evidence type="ECO:0000256" key="1">
    <source>
        <dbReference type="ARBA" id="ARBA00004141"/>
    </source>
</evidence>
<comment type="subcellular location">
    <subcellularLocation>
        <location evidence="1">Membrane</location>
        <topology evidence="1">Multi-pass membrane protein</topology>
    </subcellularLocation>
</comment>
<dbReference type="AlphaFoldDB" id="A0A7J7JAN6"/>
<organism evidence="9 11">
    <name type="scientific">Bugula neritina</name>
    <name type="common">Brown bryozoan</name>
    <name type="synonym">Sertularia neritina</name>
    <dbReference type="NCBI Taxonomy" id="10212"/>
    <lineage>
        <taxon>Eukaryota</taxon>
        <taxon>Metazoa</taxon>
        <taxon>Spiralia</taxon>
        <taxon>Lophotrochozoa</taxon>
        <taxon>Bryozoa</taxon>
        <taxon>Gymnolaemata</taxon>
        <taxon>Cheilostomatida</taxon>
        <taxon>Flustrina</taxon>
        <taxon>Buguloidea</taxon>
        <taxon>Bugulidae</taxon>
        <taxon>Bugula</taxon>
    </lineage>
</organism>
<keyword evidence="3" id="KW-0813">Transport</keyword>
<evidence type="ECO:0000256" key="7">
    <source>
        <dbReference type="SAM" id="MobiDB-lite"/>
    </source>
</evidence>
<gene>
    <name evidence="10" type="ORF">EB796_001286</name>
    <name evidence="9" type="ORF">EB796_018383</name>
</gene>
<dbReference type="Pfam" id="PF00860">
    <property type="entry name" value="Xan_ur_permease"/>
    <property type="match status" value="1"/>
</dbReference>
<sequence length="637" mass="68591">MSGPEQLSSIEESSKHLSGDVEASQVTGEPASSGQVEEETEKTFSHLQYAIEDVPPWYLSAVLGFQHYLSMAGGAIAVPLLVAVPICIEVGLETDEVAKAELIATAFFVSGIVTFIQATFGCRLPIVQGGSAAFYPPLLAIFRTFDKCPLVLSEGSNLTEFYIMNPNSTEPVVINGSEEHREVWRARMRAAQGALLVASVFEIIIGLSGILGVMLKYIGPLVISVTITLVGISLAELATNAASIQWGISILTFALILIFSQYMAKVKVPAYFKGHWSRSMGYPIFQLFAVMLAMLTAYIVSIIFTYTNVFPDDKGHIYYKARTDGKISVITNANWFRVPYPGQWGAPTVSISGVFGILAAILASVIESVGDYYAAARISGAPPPTREAINRGIAIEGLGCTLAGAFGAGPGTTSYSGNIGALAITQVGSRRVIQVAAAFMLISGVLTKLCAVFVTIPDPVLGGAYLTVFGLIISVGLSNLQYVDLNSSRNLYIVGTSLMFGIGVPIWLKDNKNLINTGNDVIDEIFQVLLSTSMFVGGGLAFFLDNTIPGTAKERGMSTWLLKDNSNTSTSKEAKISTYDMPFGNEAIYRSKWTSYIPICPNFLSHRHNLASPKELTDSKEKMDKKSSITSIDQTHF</sequence>
<feature type="compositionally biased region" description="Polar residues" evidence="7">
    <location>
        <begin position="24"/>
        <end position="35"/>
    </location>
</feature>
<reference evidence="9 11" key="1">
    <citation type="submission" date="2019-09" db="EMBL/GenBank/DDBJ databases">
        <authorList>
            <person name="Raiko M."/>
            <person name="Komissarov A."/>
            <person name="Rhodes A."/>
            <person name="Kliver S."/>
            <person name="Lim-Fong G."/>
            <person name="Kwan J."/>
            <person name="O'Brien S.J."/>
            <person name="Lopez J.V."/>
        </authorList>
    </citation>
    <scope>NUCLEOTIDE SEQUENCE [LARGE SCALE GENOMIC DNA]</scope>
    <source>
        <strain evidence="9">Kwan_BN1</strain>
    </source>
</reference>
<keyword evidence="5 8" id="KW-1133">Transmembrane helix</keyword>
<dbReference type="GO" id="GO:0005886">
    <property type="term" value="C:plasma membrane"/>
    <property type="evidence" value="ECO:0007669"/>
    <property type="project" value="UniProtKB-ARBA"/>
</dbReference>
<evidence type="ECO:0000313" key="11">
    <source>
        <dbReference type="Proteomes" id="UP000593567"/>
    </source>
</evidence>
<dbReference type="InterPro" id="IPR006043">
    <property type="entry name" value="NCS2"/>
</dbReference>
<dbReference type="InterPro" id="IPR006042">
    <property type="entry name" value="Xan_ur_permease"/>
</dbReference>
<feature type="transmembrane region" description="Helical" evidence="8">
    <location>
        <begin position="246"/>
        <end position="264"/>
    </location>
</feature>
<feature type="transmembrane region" description="Helical" evidence="8">
    <location>
        <begin position="65"/>
        <end position="88"/>
    </location>
</feature>
<proteinExistence type="inferred from homology"/>
<dbReference type="OrthoDB" id="1641903at2759"/>
<accession>A0A7J7JAN6</accession>
<protein>
    <submittedName>
        <fullName evidence="9">SLC23A2</fullName>
    </submittedName>
</protein>
<feature type="transmembrane region" description="Helical" evidence="8">
    <location>
        <begin position="100"/>
        <end position="120"/>
    </location>
</feature>
<feature type="transmembrane region" description="Helical" evidence="8">
    <location>
        <begin position="194"/>
        <end position="215"/>
    </location>
</feature>
<keyword evidence="4 8" id="KW-0812">Transmembrane</keyword>
<dbReference type="EMBL" id="VXIV02002732">
    <property type="protein sequence ID" value="KAF6023309.1"/>
    <property type="molecule type" value="Genomic_DNA"/>
</dbReference>
<feature type="region of interest" description="Disordered" evidence="7">
    <location>
        <begin position="1"/>
        <end position="38"/>
    </location>
</feature>
<feature type="transmembrane region" description="Helical" evidence="8">
    <location>
        <begin position="490"/>
        <end position="508"/>
    </location>
</feature>
<comment type="similarity">
    <text evidence="2">Belongs to the nucleobase:cation symporter-2 (NCS2) (TC 2.A.40) family.</text>
</comment>
<dbReference type="EMBL" id="VXIV02000145">
    <property type="protein sequence ID" value="KAF6040412.1"/>
    <property type="molecule type" value="Genomic_DNA"/>
</dbReference>
<evidence type="ECO:0000313" key="9">
    <source>
        <dbReference type="EMBL" id="KAF6023309.1"/>
    </source>
</evidence>
<evidence type="ECO:0000256" key="2">
    <source>
        <dbReference type="ARBA" id="ARBA00008821"/>
    </source>
</evidence>
<dbReference type="GO" id="GO:0022857">
    <property type="term" value="F:transmembrane transporter activity"/>
    <property type="evidence" value="ECO:0007669"/>
    <property type="project" value="InterPro"/>
</dbReference>
<feature type="transmembrane region" description="Helical" evidence="8">
    <location>
        <begin position="284"/>
        <end position="306"/>
    </location>
</feature>
<dbReference type="PROSITE" id="PS01116">
    <property type="entry name" value="XANTH_URACIL_PERMASE"/>
    <property type="match status" value="1"/>
</dbReference>
<keyword evidence="6 8" id="KW-0472">Membrane</keyword>
<feature type="region of interest" description="Disordered" evidence="7">
    <location>
        <begin position="614"/>
        <end position="637"/>
    </location>
</feature>
<feature type="transmembrane region" description="Helical" evidence="8">
    <location>
        <begin position="221"/>
        <end position="239"/>
    </location>
</feature>
<evidence type="ECO:0000256" key="4">
    <source>
        <dbReference type="ARBA" id="ARBA00022692"/>
    </source>
</evidence>